<proteinExistence type="predicted"/>
<organism evidence="1 2">
    <name type="scientific">Pinctada imbricata</name>
    <name type="common">Atlantic pearl-oyster</name>
    <name type="synonym">Pinctada martensii</name>
    <dbReference type="NCBI Taxonomy" id="66713"/>
    <lineage>
        <taxon>Eukaryota</taxon>
        <taxon>Metazoa</taxon>
        <taxon>Spiralia</taxon>
        <taxon>Lophotrochozoa</taxon>
        <taxon>Mollusca</taxon>
        <taxon>Bivalvia</taxon>
        <taxon>Autobranchia</taxon>
        <taxon>Pteriomorphia</taxon>
        <taxon>Pterioida</taxon>
        <taxon>Pterioidea</taxon>
        <taxon>Pteriidae</taxon>
        <taxon>Pinctada</taxon>
    </lineage>
</organism>
<dbReference type="AlphaFoldDB" id="A0AA88Y5N3"/>
<keyword evidence="2" id="KW-1185">Reference proteome</keyword>
<gene>
    <name evidence="1" type="ORF">FSP39_009363</name>
</gene>
<dbReference type="Proteomes" id="UP001186944">
    <property type="component" value="Unassembled WGS sequence"/>
</dbReference>
<name>A0AA88Y5N3_PINIB</name>
<evidence type="ECO:0000313" key="2">
    <source>
        <dbReference type="Proteomes" id="UP001186944"/>
    </source>
</evidence>
<evidence type="ECO:0000313" key="1">
    <source>
        <dbReference type="EMBL" id="KAK3092958.1"/>
    </source>
</evidence>
<reference evidence="1" key="1">
    <citation type="submission" date="2019-08" db="EMBL/GenBank/DDBJ databases">
        <title>The improved chromosome-level genome for the pearl oyster Pinctada fucata martensii using PacBio sequencing and Hi-C.</title>
        <authorList>
            <person name="Zheng Z."/>
        </authorList>
    </citation>
    <scope>NUCLEOTIDE SEQUENCE</scope>
    <source>
        <strain evidence="1">ZZ-2019</strain>
        <tissue evidence="1">Adductor muscle</tissue>
    </source>
</reference>
<comment type="caution">
    <text evidence="1">The sequence shown here is derived from an EMBL/GenBank/DDBJ whole genome shotgun (WGS) entry which is preliminary data.</text>
</comment>
<protein>
    <submittedName>
        <fullName evidence="1">Uncharacterized protein</fullName>
    </submittedName>
</protein>
<sequence length="276" mass="31205">MTAFISLTAFVSGIVIAYLFYSMKEFLFLNQNSNTRKDSFLLGIGVLSARENFEARQAIRDTWLSKQHSNDSYRGWFIIGNRSCDIHPENRVDEYGCERWKPEDQDSDVADLIDAYKISDGNLANSVNGPFNQQLVSEIYFKVMYPIRLKRLAIIEGLMSTTANNTYTVIVLNRRSQEKIATASFNDIDPGIKAGLFFHQAVENIMLEKGRSHGVFDVDAYKEGLDQELQLSGGTDTFWGDDLRGPKGLGGQYGNMLPIPLKEVPRENFEKNEANC</sequence>
<dbReference type="EMBL" id="VSWD01000009">
    <property type="protein sequence ID" value="KAK3092958.1"/>
    <property type="molecule type" value="Genomic_DNA"/>
</dbReference>
<accession>A0AA88Y5N3</accession>